<dbReference type="InterPro" id="IPR018611">
    <property type="entry name" value="Ufl1"/>
</dbReference>
<dbReference type="AlphaFoldDB" id="A0AAV8V159"/>
<feature type="domain" description="E3 UFM1-protein ligase-like C-terminal" evidence="3">
    <location>
        <begin position="601"/>
        <end position="698"/>
    </location>
</feature>
<dbReference type="PANTHER" id="PTHR31057">
    <property type="entry name" value="E3 UFM1-PROTEIN LIGASE 1"/>
    <property type="match status" value="1"/>
</dbReference>
<evidence type="ECO:0000313" key="4">
    <source>
        <dbReference type="EMBL" id="KAJ8908585.1"/>
    </source>
</evidence>
<feature type="region of interest" description="Disordered" evidence="1">
    <location>
        <begin position="394"/>
        <end position="421"/>
    </location>
</feature>
<dbReference type="Pfam" id="PF25870">
    <property type="entry name" value="WHD_UFL1_5th"/>
    <property type="match status" value="1"/>
</dbReference>
<dbReference type="PANTHER" id="PTHR31057:SF0">
    <property type="entry name" value="E3 UFM1-PROTEIN LIGASE 1"/>
    <property type="match status" value="1"/>
</dbReference>
<keyword evidence="5" id="KW-1185">Reference proteome</keyword>
<accession>A0AAV8V159</accession>
<dbReference type="InterPro" id="IPR056761">
    <property type="entry name" value="Ufl1-like_C"/>
</dbReference>
<organism evidence="4 5">
    <name type="scientific">Rhodosorus marinus</name>
    <dbReference type="NCBI Taxonomy" id="101924"/>
    <lineage>
        <taxon>Eukaryota</taxon>
        <taxon>Rhodophyta</taxon>
        <taxon>Stylonematophyceae</taxon>
        <taxon>Stylonematales</taxon>
        <taxon>Stylonemataceae</taxon>
        <taxon>Rhodosorus</taxon>
    </lineage>
</organism>
<name>A0AAV8V159_9RHOD</name>
<evidence type="ECO:0008006" key="6">
    <source>
        <dbReference type="Google" id="ProtNLM"/>
    </source>
</evidence>
<comment type="caution">
    <text evidence="4">The sequence shown here is derived from an EMBL/GenBank/DDBJ whole genome shotgun (WGS) entry which is preliminary data.</text>
</comment>
<feature type="domain" description="E3 UFM1-protein ligase 1-like N-terminal" evidence="2">
    <location>
        <begin position="3"/>
        <end position="279"/>
    </location>
</feature>
<dbReference type="Pfam" id="PF25041">
    <property type="entry name" value="UFL1_C"/>
    <property type="match status" value="1"/>
</dbReference>
<dbReference type="GO" id="GO:0005789">
    <property type="term" value="C:endoplasmic reticulum membrane"/>
    <property type="evidence" value="ECO:0007669"/>
    <property type="project" value="TreeGrafter"/>
</dbReference>
<dbReference type="GO" id="GO:1990592">
    <property type="term" value="P:protein K69-linked ufmylation"/>
    <property type="evidence" value="ECO:0007669"/>
    <property type="project" value="TreeGrafter"/>
</dbReference>
<reference evidence="4 5" key="1">
    <citation type="journal article" date="2023" name="Nat. Commun.">
        <title>Origin of minicircular mitochondrial genomes in red algae.</title>
        <authorList>
            <person name="Lee Y."/>
            <person name="Cho C.H."/>
            <person name="Lee Y.M."/>
            <person name="Park S.I."/>
            <person name="Yang J.H."/>
            <person name="West J.A."/>
            <person name="Bhattacharya D."/>
            <person name="Yoon H.S."/>
        </authorList>
    </citation>
    <scope>NUCLEOTIDE SEQUENCE [LARGE SCALE GENOMIC DNA]</scope>
    <source>
        <strain evidence="4 5">CCMP1338</strain>
        <tissue evidence="4">Whole cell</tissue>
    </source>
</reference>
<evidence type="ECO:0000259" key="2">
    <source>
        <dbReference type="Pfam" id="PF09743"/>
    </source>
</evidence>
<evidence type="ECO:0000313" key="5">
    <source>
        <dbReference type="Proteomes" id="UP001157974"/>
    </source>
</evidence>
<dbReference type="GO" id="GO:0061666">
    <property type="term" value="F:UFM1 ligase activity"/>
    <property type="evidence" value="ECO:0007669"/>
    <property type="project" value="InterPro"/>
</dbReference>
<dbReference type="EMBL" id="JAMWBK010000001">
    <property type="protein sequence ID" value="KAJ8908585.1"/>
    <property type="molecule type" value="Genomic_DNA"/>
</dbReference>
<sequence length="710" mass="78421">MDEILELQRQLAAVQLEGTTTRMSETNCVELVSKLLEAGRVDVVFTVSGREYLTRERVRTEIGDEVMKHGGRLNIVEAAALIGVDLHHVEVELKGYFEERADSARRIQGDVITDDYFDLCTEEIADVLSETGDGILSLADIATKYNLPIDTVRSMLEKRVGIYIKGYLEGGSLYTESHIARSKARVCGMLRGAATPISVGDVAKVLGIRTKIVNDALEELIAAGSVNGSLRGRGERAAFTPSTFEKTRDEAIDNFFRTNQYVELDRLRQFSVVDPKKYVASKMPNDLLLTKMVISKGQVDQLRDAIGAALSSKTWLDSVPLLPATIDPEDCALVLQAALQGDEAVVAQDRFIVSPELKERCWEVFVRDSETKALEVVTAVPQADIPQQELVEIATKKTKSKRKKNKNEDSKTSRGLATSSVRTPTEEEAVEILNAKVDLMIMLEKDHLGESAEDSAFVEALIAVLYSELGSIYSAAEAQAREKLAKEKAEKAKLFERELAAVLPKIEVHLKAMEAISDEGLRTMLDEHLMETYCSDARKISLQYFSGESEVPPIGNFPPKAQKHVRAFVKASTTHEFLQAYDDHGAELCLPPRTLLDKKKEKALSQTLRSEVEERLLPEHEPLNVLLLSSVLVFARSKGGAVLKIPARAVPFLVQELRQSARGRSAESLFRLHDLVVESLKHADAASTTQDDDALAEAVQEVRNAVLAAQ</sequence>
<dbReference type="GO" id="GO:0034976">
    <property type="term" value="P:response to endoplasmic reticulum stress"/>
    <property type="evidence" value="ECO:0007669"/>
    <property type="project" value="TreeGrafter"/>
</dbReference>
<feature type="compositionally biased region" description="Basic residues" evidence="1">
    <location>
        <begin position="396"/>
        <end position="405"/>
    </location>
</feature>
<dbReference type="Pfam" id="PF09743">
    <property type="entry name" value="E3_UFM1_ligase"/>
    <property type="match status" value="1"/>
</dbReference>
<gene>
    <name evidence="4" type="ORF">NDN08_005290</name>
</gene>
<protein>
    <recommendedName>
        <fullName evidence="6">E3 UFM1-protein ligase 1 homolog</fullName>
    </recommendedName>
</protein>
<dbReference type="GO" id="GO:0032434">
    <property type="term" value="P:regulation of proteasomal ubiquitin-dependent protein catabolic process"/>
    <property type="evidence" value="ECO:0007669"/>
    <property type="project" value="TreeGrafter"/>
</dbReference>
<dbReference type="Proteomes" id="UP001157974">
    <property type="component" value="Unassembled WGS sequence"/>
</dbReference>
<evidence type="ECO:0000259" key="3">
    <source>
        <dbReference type="Pfam" id="PF25041"/>
    </source>
</evidence>
<proteinExistence type="predicted"/>
<evidence type="ECO:0000256" key="1">
    <source>
        <dbReference type="SAM" id="MobiDB-lite"/>
    </source>
</evidence>
<dbReference type="InterPro" id="IPR056579">
    <property type="entry name" value="Ufl1_N"/>
</dbReference>